<dbReference type="SUPFAM" id="SSF55550">
    <property type="entry name" value="SH2 domain"/>
    <property type="match status" value="2"/>
</dbReference>
<sequence length="345" mass="40745">MNNNMALQDAEWYWGDISREEVNEKLRDTADGTFLVRDASTKMHGDYTLTLRKGGNNKLIKIFHRDGKYGFSDPLTFNSVVELINHYRHESLAQYNPKLDVKLQYPVSKHQQDQVVKEDNIDAVGKKLHEYHQQYQEKNKEYDRLYEEYTRTSQEIQMKRTAIEAFNETIKIFEEQCQTQERHSKEYIEKFRREGNEKEIQRWLTQKGVRQKKLNEWLGIKNENQEDQYSMVDDEDLPHHDERSWKLGDIKRTQAEALLQGKRDGTFLIRDSSRTGCYACSVVVDGEVKHCVINKTPTGYGFAEPYNLYSSLKELVLHYQHTSLVQHNDSLNVTLAFPIYAHQRR</sequence>
<dbReference type="CTD" id="5295"/>
<dbReference type="GeneID" id="115808356"/>
<feature type="coiled-coil region" evidence="6">
    <location>
        <begin position="128"/>
        <end position="183"/>
    </location>
</feature>
<evidence type="ECO:0000313" key="8">
    <source>
        <dbReference type="Proteomes" id="UP000504632"/>
    </source>
</evidence>
<dbReference type="AlphaFoldDB" id="A0A6J2UY78"/>
<evidence type="ECO:0000256" key="3">
    <source>
        <dbReference type="ARBA" id="ARBA00022737"/>
    </source>
</evidence>
<dbReference type="InterPro" id="IPR036860">
    <property type="entry name" value="SH2_dom_sf"/>
</dbReference>
<dbReference type="Pfam" id="PF00017">
    <property type="entry name" value="SH2"/>
    <property type="match status" value="2"/>
</dbReference>
<accession>A0A6J2UY78</accession>
<keyword evidence="4 5" id="KW-0727">SH2 domain</keyword>
<proteinExistence type="inferred from homology"/>
<dbReference type="RefSeq" id="XP_030625565.1">
    <property type="nucleotide sequence ID" value="XM_030769705.1"/>
</dbReference>
<dbReference type="GO" id="GO:0005942">
    <property type="term" value="C:phosphatidylinositol 3-kinase complex"/>
    <property type="evidence" value="ECO:0007669"/>
    <property type="project" value="TreeGrafter"/>
</dbReference>
<reference evidence="9" key="1">
    <citation type="submission" date="2025-08" db="UniProtKB">
        <authorList>
            <consortium name="RefSeq"/>
        </authorList>
    </citation>
    <scope>IDENTIFICATION</scope>
</reference>
<feature type="domain" description="SH2" evidence="7">
    <location>
        <begin position="245"/>
        <end position="339"/>
    </location>
</feature>
<dbReference type="FunFam" id="3.30.505.10:FF:000014">
    <property type="entry name" value="Phosphatidylinositol 3-kinase regulatory subunit alpha"/>
    <property type="match status" value="1"/>
</dbReference>
<dbReference type="PRINTS" id="PR00401">
    <property type="entry name" value="SH2DOMAIN"/>
</dbReference>
<keyword evidence="3" id="KW-0677">Repeat</keyword>
<keyword evidence="8" id="KW-1185">Reference proteome</keyword>
<evidence type="ECO:0000256" key="5">
    <source>
        <dbReference type="PROSITE-ProRule" id="PRU00191"/>
    </source>
</evidence>
<dbReference type="InterPro" id="IPR035020">
    <property type="entry name" value="PI3kinase_P85_cSH2"/>
</dbReference>
<dbReference type="InterPro" id="IPR035022">
    <property type="entry name" value="PI3kinase_P85_nSH2"/>
</dbReference>
<evidence type="ECO:0000256" key="6">
    <source>
        <dbReference type="SAM" id="Coils"/>
    </source>
</evidence>
<dbReference type="InterPro" id="IPR000980">
    <property type="entry name" value="SH2"/>
</dbReference>
<dbReference type="PROSITE" id="PS50001">
    <property type="entry name" value="SH2"/>
    <property type="match status" value="2"/>
</dbReference>
<dbReference type="GO" id="GO:0008286">
    <property type="term" value="P:insulin receptor signaling pathway"/>
    <property type="evidence" value="ECO:0007669"/>
    <property type="project" value="TreeGrafter"/>
</dbReference>
<feature type="domain" description="SH2" evidence="7">
    <location>
        <begin position="12"/>
        <end position="107"/>
    </location>
</feature>
<protein>
    <submittedName>
        <fullName evidence="9">Phosphatidylinositol 3-kinase regulatory subunit alpha isoform X4</fullName>
    </submittedName>
</protein>
<dbReference type="InterPro" id="IPR032498">
    <property type="entry name" value="PI3K_P85_iSH2"/>
</dbReference>
<dbReference type="PANTHER" id="PTHR10155:SF3">
    <property type="entry name" value="PHOSPHATIDYLINOSITOL 3-KINASE REGULATORY SUBUNIT ALPHA"/>
    <property type="match status" value="1"/>
</dbReference>
<dbReference type="Gene3D" id="3.30.505.10">
    <property type="entry name" value="SH2 domain"/>
    <property type="match status" value="2"/>
</dbReference>
<dbReference type="GO" id="GO:0046935">
    <property type="term" value="F:1-phosphatidylinositol-3-kinase regulator activity"/>
    <property type="evidence" value="ECO:0007669"/>
    <property type="project" value="TreeGrafter"/>
</dbReference>
<evidence type="ECO:0000256" key="4">
    <source>
        <dbReference type="ARBA" id="ARBA00022999"/>
    </source>
</evidence>
<gene>
    <name evidence="9" type="primary">pik3r1</name>
</gene>
<dbReference type="FunFam" id="1.10.287.1490:FF:000052">
    <property type="entry name" value="Phosphatidylinositol 3-kinase regulatory subunit alpha"/>
    <property type="match status" value="1"/>
</dbReference>
<dbReference type="SMART" id="SM00252">
    <property type="entry name" value="SH2"/>
    <property type="match status" value="2"/>
</dbReference>
<dbReference type="Gene3D" id="1.10.287.1490">
    <property type="match status" value="1"/>
</dbReference>
<dbReference type="PRINTS" id="PR00678">
    <property type="entry name" value="PI3KINASEP85"/>
</dbReference>
<dbReference type="GO" id="GO:0046854">
    <property type="term" value="P:phosphatidylinositol phosphate biosynthetic process"/>
    <property type="evidence" value="ECO:0007669"/>
    <property type="project" value="TreeGrafter"/>
</dbReference>
<evidence type="ECO:0000256" key="1">
    <source>
        <dbReference type="ARBA" id="ARBA00009442"/>
    </source>
</evidence>
<name>A0A6J2UY78_CHACN</name>
<dbReference type="Proteomes" id="UP000504632">
    <property type="component" value="Chromosome 3"/>
</dbReference>
<evidence type="ECO:0000313" key="9">
    <source>
        <dbReference type="RefSeq" id="XP_030625565.1"/>
    </source>
</evidence>
<dbReference type="CDD" id="cd09942">
    <property type="entry name" value="SH2_nSH2_p85_like"/>
    <property type="match status" value="1"/>
</dbReference>
<keyword evidence="2" id="KW-0597">Phosphoprotein</keyword>
<keyword evidence="6" id="KW-0175">Coiled coil</keyword>
<organism evidence="8 9">
    <name type="scientific">Chanos chanos</name>
    <name type="common">Milkfish</name>
    <name type="synonym">Mugil chanos</name>
    <dbReference type="NCBI Taxonomy" id="29144"/>
    <lineage>
        <taxon>Eukaryota</taxon>
        <taxon>Metazoa</taxon>
        <taxon>Chordata</taxon>
        <taxon>Craniata</taxon>
        <taxon>Vertebrata</taxon>
        <taxon>Euteleostomi</taxon>
        <taxon>Actinopterygii</taxon>
        <taxon>Neopterygii</taxon>
        <taxon>Teleostei</taxon>
        <taxon>Ostariophysi</taxon>
        <taxon>Gonorynchiformes</taxon>
        <taxon>Chanidae</taxon>
        <taxon>Chanos</taxon>
    </lineage>
</organism>
<dbReference type="Pfam" id="PF16454">
    <property type="entry name" value="PI3K_P85_iSH2"/>
    <property type="match status" value="1"/>
</dbReference>
<dbReference type="PANTHER" id="PTHR10155">
    <property type="entry name" value="PHOSPHATIDYLINOSITOL 3-KINASE REGULATORY SUBUNIT"/>
    <property type="match status" value="1"/>
</dbReference>
<comment type="similarity">
    <text evidence="1">Belongs to the PI3K p85 subunit family.</text>
</comment>
<dbReference type="FunFam" id="3.30.505.10:FF:000006">
    <property type="entry name" value="Phosphatidylinositol 3-kinase regulatory subunit alpha"/>
    <property type="match status" value="1"/>
</dbReference>
<dbReference type="CDD" id="cd09930">
    <property type="entry name" value="SH2_cSH2_p85_like"/>
    <property type="match status" value="1"/>
</dbReference>
<evidence type="ECO:0000256" key="2">
    <source>
        <dbReference type="ARBA" id="ARBA00022553"/>
    </source>
</evidence>
<evidence type="ECO:0000259" key="7">
    <source>
        <dbReference type="PROSITE" id="PS50001"/>
    </source>
</evidence>